<dbReference type="Proteomes" id="UP000012429">
    <property type="component" value="Unassembled WGS sequence"/>
</dbReference>
<evidence type="ECO:0000313" key="2">
    <source>
        <dbReference type="Proteomes" id="UP000012429"/>
    </source>
</evidence>
<proteinExistence type="predicted"/>
<evidence type="ECO:0000313" key="1">
    <source>
        <dbReference type="EMBL" id="ENN86828.1"/>
    </source>
</evidence>
<comment type="caution">
    <text evidence="1">The sequence shown here is derived from an EMBL/GenBank/DDBJ whole genome shotgun (WGS) entry which is preliminary data.</text>
</comment>
<accession>N6U9B5</accession>
<reference evidence="1 2" key="1">
    <citation type="journal article" date="2012" name="BMC Genomics">
        <title>Genomic basis of broad host range and environmental adaptability of Rhizobium tropici CIAT 899 and Rhizobium sp. PRF 81 which are used in inoculants for common bean (Phaseolus vulgaris L.).</title>
        <authorList>
            <person name="Ormeno-Orrillo E."/>
            <person name="Menna P."/>
            <person name="Almeida L.G."/>
            <person name="Ollero F.J."/>
            <person name="Nicolas M.F."/>
            <person name="Pains Rodrigues E."/>
            <person name="Shigueyoshi Nakatani A."/>
            <person name="Silva Batista J.S."/>
            <person name="Oliveira Chueire L.M."/>
            <person name="Souza R.C."/>
            <person name="Ribeiro Vasconcelos A.T."/>
            <person name="Megias M."/>
            <person name="Hungria M."/>
            <person name="Martinez-Romero E."/>
        </authorList>
    </citation>
    <scope>NUCLEOTIDE SEQUENCE [LARGE SCALE GENOMIC DNA]</scope>
    <source>
        <strain evidence="1 2">PRF 81</strain>
    </source>
</reference>
<gene>
    <name evidence="1" type="ORF">RHSP_31420</name>
</gene>
<organism evidence="1 2">
    <name type="scientific">Rhizobium freirei PRF 81</name>
    <dbReference type="NCBI Taxonomy" id="363754"/>
    <lineage>
        <taxon>Bacteria</taxon>
        <taxon>Pseudomonadati</taxon>
        <taxon>Pseudomonadota</taxon>
        <taxon>Alphaproteobacteria</taxon>
        <taxon>Hyphomicrobiales</taxon>
        <taxon>Rhizobiaceae</taxon>
        <taxon>Rhizobium/Agrobacterium group</taxon>
        <taxon>Rhizobium</taxon>
    </lineage>
</organism>
<protein>
    <submittedName>
        <fullName evidence="1">Uncharacterized protein</fullName>
    </submittedName>
</protein>
<keyword evidence="2" id="KW-1185">Reference proteome</keyword>
<dbReference type="PATRIC" id="fig|363754.4.peg.3492"/>
<dbReference type="RefSeq" id="WP_004119510.1">
    <property type="nucleotide sequence ID" value="NZ_AQHN01000062.1"/>
</dbReference>
<name>N6U9B5_9HYPH</name>
<dbReference type="EMBL" id="AQHN01000062">
    <property type="protein sequence ID" value="ENN86828.1"/>
    <property type="molecule type" value="Genomic_DNA"/>
</dbReference>
<dbReference type="OrthoDB" id="8367875at2"/>
<dbReference type="AlphaFoldDB" id="N6U9B5"/>
<sequence length="101" mass="11263">MTHEPVITRNEEALLAGAGCVPMEKDRYDFRLSRLDNARWQIDAVSARAEAWMRETLAYPLAQSFAGEIIVDVLSADRLLKEAHASGLKTEFICCSGTDTF</sequence>